<dbReference type="InterPro" id="IPR014010">
    <property type="entry name" value="REJ_dom"/>
</dbReference>
<keyword evidence="6" id="KW-1185">Reference proteome</keyword>
<evidence type="ECO:0000259" key="3">
    <source>
        <dbReference type="PROSITE" id="PS50801"/>
    </source>
</evidence>
<dbReference type="Proteomes" id="UP001500064">
    <property type="component" value="Unassembled WGS sequence"/>
</dbReference>
<organism evidence="5 6">
    <name type="scientific">Nonomuraea maheshkhaliensis</name>
    <dbReference type="NCBI Taxonomy" id="419590"/>
    <lineage>
        <taxon>Bacteria</taxon>
        <taxon>Bacillati</taxon>
        <taxon>Actinomycetota</taxon>
        <taxon>Actinomycetes</taxon>
        <taxon>Streptosporangiales</taxon>
        <taxon>Streptosporangiaceae</taxon>
        <taxon>Nonomuraea</taxon>
    </lineage>
</organism>
<dbReference type="SUPFAM" id="SSF52091">
    <property type="entry name" value="SpoIIaa-like"/>
    <property type="match status" value="1"/>
</dbReference>
<dbReference type="PANTHER" id="PTHR33495:SF2">
    <property type="entry name" value="ANTI-SIGMA FACTOR ANTAGONIST TM_1081-RELATED"/>
    <property type="match status" value="1"/>
</dbReference>
<dbReference type="InterPro" id="IPR002645">
    <property type="entry name" value="STAS_dom"/>
</dbReference>
<comment type="similarity">
    <text evidence="1 2">Belongs to the anti-sigma-factor antagonist family.</text>
</comment>
<dbReference type="EMBL" id="BAAAMU010000122">
    <property type="protein sequence ID" value="GAA1680837.1"/>
    <property type="molecule type" value="Genomic_DNA"/>
</dbReference>
<dbReference type="PROSITE" id="PS50801">
    <property type="entry name" value="STAS"/>
    <property type="match status" value="1"/>
</dbReference>
<comment type="caution">
    <text evidence="5">The sequence shown here is derived from an EMBL/GenBank/DDBJ whole genome shotgun (WGS) entry which is preliminary data.</text>
</comment>
<dbReference type="PANTHER" id="PTHR33495">
    <property type="entry name" value="ANTI-SIGMA FACTOR ANTAGONIST TM_1081-RELATED-RELATED"/>
    <property type="match status" value="1"/>
</dbReference>
<dbReference type="RefSeq" id="WP_346113314.1">
    <property type="nucleotide sequence ID" value="NZ_BAAAMU010000122.1"/>
</dbReference>
<protein>
    <recommendedName>
        <fullName evidence="2">Anti-sigma factor antagonist</fullName>
    </recommendedName>
</protein>
<proteinExistence type="inferred from homology"/>
<dbReference type="InterPro" id="IPR036513">
    <property type="entry name" value="STAS_dom_sf"/>
</dbReference>
<accession>A0ABP4T1P7</accession>
<evidence type="ECO:0000313" key="6">
    <source>
        <dbReference type="Proteomes" id="UP001500064"/>
    </source>
</evidence>
<feature type="domain" description="REJ" evidence="4">
    <location>
        <begin position="1"/>
        <end position="115"/>
    </location>
</feature>
<feature type="domain" description="STAS" evidence="3">
    <location>
        <begin position="9"/>
        <end position="115"/>
    </location>
</feature>
<dbReference type="NCBIfam" id="TIGR00377">
    <property type="entry name" value="ant_ant_sig"/>
    <property type="match status" value="1"/>
</dbReference>
<dbReference type="Pfam" id="PF01740">
    <property type="entry name" value="STAS"/>
    <property type="match status" value="1"/>
</dbReference>
<evidence type="ECO:0000313" key="5">
    <source>
        <dbReference type="EMBL" id="GAA1680837.1"/>
    </source>
</evidence>
<gene>
    <name evidence="5" type="ORF">GCM10009733_091960</name>
</gene>
<evidence type="ECO:0000256" key="1">
    <source>
        <dbReference type="ARBA" id="ARBA00009013"/>
    </source>
</evidence>
<dbReference type="Gene3D" id="3.30.750.24">
    <property type="entry name" value="STAS domain"/>
    <property type="match status" value="1"/>
</dbReference>
<dbReference type="CDD" id="cd07043">
    <property type="entry name" value="STAS_anti-anti-sigma_factors"/>
    <property type="match status" value="1"/>
</dbReference>
<name>A0ABP4T1P7_9ACTN</name>
<reference evidence="6" key="1">
    <citation type="journal article" date="2019" name="Int. J. Syst. Evol. Microbiol.">
        <title>The Global Catalogue of Microorganisms (GCM) 10K type strain sequencing project: providing services to taxonomists for standard genome sequencing and annotation.</title>
        <authorList>
            <consortium name="The Broad Institute Genomics Platform"/>
            <consortium name="The Broad Institute Genome Sequencing Center for Infectious Disease"/>
            <person name="Wu L."/>
            <person name="Ma J."/>
        </authorList>
    </citation>
    <scope>NUCLEOTIDE SEQUENCE [LARGE SCALE GENOMIC DNA]</scope>
    <source>
        <strain evidence="6">JCM 13929</strain>
    </source>
</reference>
<sequence>MASADRTGFSWIVTQRDNTAVLSPVGELDLSTMGEFRDGLTHAMECTRPPLVVVDLQDVPFCDSSGLNTLIWAANTVEAAGGTFSLSGAQPRITRLLRLTGLDKRFSLCDTSSGS</sequence>
<evidence type="ECO:0000256" key="2">
    <source>
        <dbReference type="RuleBase" id="RU003749"/>
    </source>
</evidence>
<evidence type="ECO:0000259" key="4">
    <source>
        <dbReference type="PROSITE" id="PS51111"/>
    </source>
</evidence>
<dbReference type="InterPro" id="IPR003658">
    <property type="entry name" value="Anti-sigma_ant"/>
</dbReference>
<dbReference type="PROSITE" id="PS51111">
    <property type="entry name" value="REJ"/>
    <property type="match status" value="1"/>
</dbReference>